<dbReference type="RefSeq" id="WP_007014477.1">
    <property type="nucleotide sequence ID" value="NZ_AGFM01000058.1"/>
</dbReference>
<dbReference type="EMBL" id="AGFM01000058">
    <property type="protein sequence ID" value="EHJ59237.1"/>
    <property type="molecule type" value="Genomic_DNA"/>
</dbReference>
<protein>
    <recommendedName>
        <fullName evidence="3">SnoaL-like domain-containing protein</fullName>
    </recommendedName>
</protein>
<comment type="caution">
    <text evidence="1">The sequence shown here is derived from an EMBL/GenBank/DDBJ whole genome shotgun (WGS) entry which is preliminary data.</text>
</comment>
<evidence type="ECO:0000313" key="2">
    <source>
        <dbReference type="Proteomes" id="UP000004030"/>
    </source>
</evidence>
<dbReference type="InterPro" id="IPR032710">
    <property type="entry name" value="NTF2-like_dom_sf"/>
</dbReference>
<dbReference type="Proteomes" id="UP000004030">
    <property type="component" value="Unassembled WGS sequence"/>
</dbReference>
<organism evidence="1 2">
    <name type="scientific">Novosphingobium pentaromativorans US6-1</name>
    <dbReference type="NCBI Taxonomy" id="1088721"/>
    <lineage>
        <taxon>Bacteria</taxon>
        <taxon>Pseudomonadati</taxon>
        <taxon>Pseudomonadota</taxon>
        <taxon>Alphaproteobacteria</taxon>
        <taxon>Sphingomonadales</taxon>
        <taxon>Sphingomonadaceae</taxon>
        <taxon>Novosphingobium</taxon>
    </lineage>
</organism>
<dbReference type="AlphaFoldDB" id="G6EGU8"/>
<dbReference type="PATRIC" id="fig|1088721.3.peg.3519"/>
<evidence type="ECO:0008006" key="3">
    <source>
        <dbReference type="Google" id="ProtNLM"/>
    </source>
</evidence>
<reference evidence="1 2" key="1">
    <citation type="journal article" date="2012" name="J. Bacteriol.">
        <title>Genome sequence of benzo(a)pyrene-degrading bacterium Novosphingobium pentaromativorans US6-1.</title>
        <authorList>
            <person name="Luo Y.R."/>
            <person name="Kang S.G."/>
            <person name="Kim S.J."/>
            <person name="Kim M.R."/>
            <person name="Li N."/>
            <person name="Lee J.H."/>
            <person name="Kwon K.K."/>
        </authorList>
    </citation>
    <scope>NUCLEOTIDE SEQUENCE [LARGE SCALE GENOMIC DNA]</scope>
    <source>
        <strain evidence="1 2">US6-1</strain>
    </source>
</reference>
<dbReference type="Gene3D" id="3.10.450.50">
    <property type="match status" value="1"/>
</dbReference>
<proteinExistence type="predicted"/>
<sequence length="175" mass="20094">MPHSLEEMQSIVREVFKRISSDGRESVAPSFTENGIYDFPYWPTYIMGSKYIGITFSDVIPKVLLRLKQWPIAIYPVIDGDTVMVEYASHATSAVDGSTYANRYAAVMKLVDGKIDFWREYFNPEWFMQATGSLFAQLGKQYVPAEAHRLQADDPSNVARWRSQWVLPEFENPPI</sequence>
<accession>G6EGU8</accession>
<keyword evidence="2" id="KW-1185">Reference proteome</keyword>
<dbReference type="SUPFAM" id="SSF54427">
    <property type="entry name" value="NTF2-like"/>
    <property type="match status" value="1"/>
</dbReference>
<evidence type="ECO:0000313" key="1">
    <source>
        <dbReference type="EMBL" id="EHJ59237.1"/>
    </source>
</evidence>
<name>G6EGU8_9SPHN</name>
<gene>
    <name evidence="1" type="ORF">NSU_3569</name>
</gene>
<dbReference type="OrthoDB" id="5464938at2"/>